<reference evidence="1" key="2">
    <citation type="journal article" date="2015" name="Fish Shellfish Immunol.">
        <title>Early steps in the European eel (Anguilla anguilla)-Vibrio vulnificus interaction in the gills: Role of the RtxA13 toxin.</title>
        <authorList>
            <person name="Callol A."/>
            <person name="Pajuelo D."/>
            <person name="Ebbesson L."/>
            <person name="Teles M."/>
            <person name="MacKenzie S."/>
            <person name="Amaro C."/>
        </authorList>
    </citation>
    <scope>NUCLEOTIDE SEQUENCE</scope>
</reference>
<dbReference type="AlphaFoldDB" id="A0A0E9P5N9"/>
<name>A0A0E9P5N9_ANGAN</name>
<reference evidence="1" key="1">
    <citation type="submission" date="2014-11" db="EMBL/GenBank/DDBJ databases">
        <authorList>
            <person name="Amaro Gonzalez C."/>
        </authorList>
    </citation>
    <scope>NUCLEOTIDE SEQUENCE</scope>
</reference>
<accession>A0A0E9P5N9</accession>
<dbReference type="EMBL" id="GBXM01108731">
    <property type="protein sequence ID" value="JAG99845.1"/>
    <property type="molecule type" value="Transcribed_RNA"/>
</dbReference>
<organism evidence="1">
    <name type="scientific">Anguilla anguilla</name>
    <name type="common">European freshwater eel</name>
    <name type="synonym">Muraena anguilla</name>
    <dbReference type="NCBI Taxonomy" id="7936"/>
    <lineage>
        <taxon>Eukaryota</taxon>
        <taxon>Metazoa</taxon>
        <taxon>Chordata</taxon>
        <taxon>Craniata</taxon>
        <taxon>Vertebrata</taxon>
        <taxon>Euteleostomi</taxon>
        <taxon>Actinopterygii</taxon>
        <taxon>Neopterygii</taxon>
        <taxon>Teleostei</taxon>
        <taxon>Anguilliformes</taxon>
        <taxon>Anguillidae</taxon>
        <taxon>Anguilla</taxon>
    </lineage>
</organism>
<evidence type="ECO:0000313" key="1">
    <source>
        <dbReference type="EMBL" id="JAG99845.1"/>
    </source>
</evidence>
<sequence length="52" mass="6240">MSDLLSGFGARLKSSSLNMTVPQRLRFAWMLELKYFYFCYFRCFSFLPCRPN</sequence>
<proteinExistence type="predicted"/>
<protein>
    <submittedName>
        <fullName evidence="1">Uncharacterized protein</fullName>
    </submittedName>
</protein>